<comment type="function">
    <text evidence="4">Has an important function as a repair enzyme for proteins that have been inactivated by oxidation. Catalyzes the reversible oxidation-reduction of methionine sulfoxide in proteins to methionine.</text>
</comment>
<dbReference type="EMBL" id="JAKWBL010000001">
    <property type="protein sequence ID" value="MCH5597878.1"/>
    <property type="molecule type" value="Genomic_DNA"/>
</dbReference>
<keyword evidence="1 4" id="KW-0560">Oxidoreductase</keyword>
<organism evidence="7 8">
    <name type="scientific">Niabella ginsengisoli</name>
    <dbReference type="NCBI Taxonomy" id="522298"/>
    <lineage>
        <taxon>Bacteria</taxon>
        <taxon>Pseudomonadati</taxon>
        <taxon>Bacteroidota</taxon>
        <taxon>Chitinophagia</taxon>
        <taxon>Chitinophagales</taxon>
        <taxon>Chitinophagaceae</taxon>
        <taxon>Niabella</taxon>
    </lineage>
</organism>
<evidence type="ECO:0000256" key="2">
    <source>
        <dbReference type="ARBA" id="ARBA00047806"/>
    </source>
</evidence>
<feature type="signal peptide" evidence="5">
    <location>
        <begin position="1"/>
        <end position="20"/>
    </location>
</feature>
<comment type="similarity">
    <text evidence="4">Belongs to the MsrA Met sulfoxide reductase family.</text>
</comment>
<gene>
    <name evidence="4 7" type="primary">msrA</name>
    <name evidence="7" type="ORF">MKP09_08155</name>
</gene>
<dbReference type="PANTHER" id="PTHR43774">
    <property type="entry name" value="PEPTIDE METHIONINE SULFOXIDE REDUCTASE"/>
    <property type="match status" value="1"/>
</dbReference>
<evidence type="ECO:0000259" key="6">
    <source>
        <dbReference type="Pfam" id="PF01625"/>
    </source>
</evidence>
<dbReference type="HAMAP" id="MF_01401">
    <property type="entry name" value="MsrA"/>
    <property type="match status" value="1"/>
</dbReference>
<evidence type="ECO:0000313" key="7">
    <source>
        <dbReference type="EMBL" id="MCH5597878.1"/>
    </source>
</evidence>
<feature type="active site" evidence="4">
    <location>
        <position position="55"/>
    </location>
</feature>
<keyword evidence="8" id="KW-1185">Reference proteome</keyword>
<evidence type="ECO:0000256" key="5">
    <source>
        <dbReference type="SAM" id="SignalP"/>
    </source>
</evidence>
<proteinExistence type="inferred from homology"/>
<dbReference type="PANTHER" id="PTHR43774:SF1">
    <property type="entry name" value="PEPTIDE METHIONINE SULFOXIDE REDUCTASE MSRA 2"/>
    <property type="match status" value="1"/>
</dbReference>
<dbReference type="Proteomes" id="UP001202248">
    <property type="component" value="Unassembled WGS sequence"/>
</dbReference>
<dbReference type="NCBIfam" id="TIGR00401">
    <property type="entry name" value="msrA"/>
    <property type="match status" value="1"/>
</dbReference>
<comment type="catalytic activity">
    <reaction evidence="3 4">
        <text>[thioredoxin]-disulfide + L-methionine + H2O = L-methionine (S)-S-oxide + [thioredoxin]-dithiol</text>
        <dbReference type="Rhea" id="RHEA:19993"/>
        <dbReference type="Rhea" id="RHEA-COMP:10698"/>
        <dbReference type="Rhea" id="RHEA-COMP:10700"/>
        <dbReference type="ChEBI" id="CHEBI:15377"/>
        <dbReference type="ChEBI" id="CHEBI:29950"/>
        <dbReference type="ChEBI" id="CHEBI:50058"/>
        <dbReference type="ChEBI" id="CHEBI:57844"/>
        <dbReference type="ChEBI" id="CHEBI:58772"/>
        <dbReference type="EC" id="1.8.4.11"/>
    </reaction>
</comment>
<feature type="domain" description="Peptide methionine sulphoxide reductase MsrA" evidence="6">
    <location>
        <begin position="48"/>
        <end position="201"/>
    </location>
</feature>
<protein>
    <recommendedName>
        <fullName evidence="4">Peptide methionine sulfoxide reductase MsrA</fullName>
        <shortName evidence="4">Protein-methionine-S-oxide reductase</shortName>
        <ecNumber evidence="4">1.8.4.11</ecNumber>
    </recommendedName>
    <alternativeName>
        <fullName evidence="4">Peptide-methionine (S)-S-oxide reductase</fullName>
        <shortName evidence="4">Peptide Met(O) reductase</shortName>
    </alternativeName>
</protein>
<comment type="catalytic activity">
    <reaction evidence="2 4">
        <text>L-methionyl-[protein] + [thioredoxin]-disulfide + H2O = L-methionyl-(S)-S-oxide-[protein] + [thioredoxin]-dithiol</text>
        <dbReference type="Rhea" id="RHEA:14217"/>
        <dbReference type="Rhea" id="RHEA-COMP:10698"/>
        <dbReference type="Rhea" id="RHEA-COMP:10700"/>
        <dbReference type="Rhea" id="RHEA-COMP:12313"/>
        <dbReference type="Rhea" id="RHEA-COMP:12315"/>
        <dbReference type="ChEBI" id="CHEBI:15377"/>
        <dbReference type="ChEBI" id="CHEBI:16044"/>
        <dbReference type="ChEBI" id="CHEBI:29950"/>
        <dbReference type="ChEBI" id="CHEBI:44120"/>
        <dbReference type="ChEBI" id="CHEBI:50058"/>
        <dbReference type="EC" id="1.8.4.11"/>
    </reaction>
</comment>
<dbReference type="InterPro" id="IPR036509">
    <property type="entry name" value="Met_Sox_Rdtase_MsrA_sf"/>
</dbReference>
<comment type="caution">
    <text evidence="7">The sequence shown here is derived from an EMBL/GenBank/DDBJ whole genome shotgun (WGS) entry which is preliminary data.</text>
</comment>
<dbReference type="Gene3D" id="3.30.1060.10">
    <property type="entry name" value="Peptide methionine sulphoxide reductase MsrA"/>
    <property type="match status" value="1"/>
</dbReference>
<sequence length="222" mass="25238">MSKLLLPVLLITLSTFAACAQKKDPKLDAVKFAGPENKKSTMENKKDTATLANGCFWCTEAIFQDIKGVETVISGYTDGNTKNPTYEEVSSGNTGFAEALQIVYDPSVVSFDELLEIFWKTHDPTTLNRQGNDVGTQYRSGVYYHDENQKEKAEYYKTSLDKSGAFDNPIVTEIKPFNEFYAAEDYHQSYFNNNENKNPYCKIVIRPKVDKFRIAFKDKLKK</sequence>
<dbReference type="EC" id="1.8.4.11" evidence="4"/>
<name>A0ABS9SHN5_9BACT</name>
<dbReference type="Pfam" id="PF01625">
    <property type="entry name" value="PMSR"/>
    <property type="match status" value="1"/>
</dbReference>
<evidence type="ECO:0000256" key="3">
    <source>
        <dbReference type="ARBA" id="ARBA00048782"/>
    </source>
</evidence>
<reference evidence="7 8" key="1">
    <citation type="submission" date="2022-02" db="EMBL/GenBank/DDBJ databases">
        <authorList>
            <person name="Min J."/>
        </authorList>
    </citation>
    <scope>NUCLEOTIDE SEQUENCE [LARGE SCALE GENOMIC DNA]</scope>
    <source>
        <strain evidence="7 8">GR10-1</strain>
    </source>
</reference>
<dbReference type="GO" id="GO:0008113">
    <property type="term" value="F:peptide-methionine (S)-S-oxide reductase activity"/>
    <property type="evidence" value="ECO:0007669"/>
    <property type="project" value="UniProtKB-EC"/>
</dbReference>
<dbReference type="RefSeq" id="WP_240827234.1">
    <property type="nucleotide sequence ID" value="NZ_JAKWBL010000001.1"/>
</dbReference>
<evidence type="ECO:0000256" key="1">
    <source>
        <dbReference type="ARBA" id="ARBA00023002"/>
    </source>
</evidence>
<feature type="chain" id="PRO_5045445538" description="Peptide methionine sulfoxide reductase MsrA" evidence="5">
    <location>
        <begin position="21"/>
        <end position="222"/>
    </location>
</feature>
<keyword evidence="5" id="KW-0732">Signal</keyword>
<evidence type="ECO:0000256" key="4">
    <source>
        <dbReference type="HAMAP-Rule" id="MF_01401"/>
    </source>
</evidence>
<evidence type="ECO:0000313" key="8">
    <source>
        <dbReference type="Proteomes" id="UP001202248"/>
    </source>
</evidence>
<dbReference type="PROSITE" id="PS51257">
    <property type="entry name" value="PROKAR_LIPOPROTEIN"/>
    <property type="match status" value="1"/>
</dbReference>
<dbReference type="SUPFAM" id="SSF55068">
    <property type="entry name" value="Peptide methionine sulfoxide reductase"/>
    <property type="match status" value="1"/>
</dbReference>
<accession>A0ABS9SHN5</accession>
<dbReference type="InterPro" id="IPR002569">
    <property type="entry name" value="Met_Sox_Rdtase_MsrA_dom"/>
</dbReference>